<dbReference type="PANTHER" id="PTHR31169:SF15">
    <property type="entry name" value="EXPRESSED PROTEIN"/>
    <property type="match status" value="1"/>
</dbReference>
<evidence type="ECO:0000256" key="2">
    <source>
        <dbReference type="ARBA" id="ARBA00004496"/>
    </source>
</evidence>
<keyword evidence="4" id="KW-1017">Isopeptide bond</keyword>
<keyword evidence="13" id="KW-1185">Reference proteome</keyword>
<feature type="region of interest" description="Disordered" evidence="10">
    <location>
        <begin position="54"/>
        <end position="134"/>
    </location>
</feature>
<accession>A0A0D2KNH3</accession>
<keyword evidence="8" id="KW-0804">Transcription</keyword>
<dbReference type="RefSeq" id="XP_013896188.1">
    <property type="nucleotide sequence ID" value="XM_014040734.1"/>
</dbReference>
<keyword evidence="3" id="KW-0963">Cytoplasm</keyword>
<dbReference type="GeneID" id="25727991"/>
<evidence type="ECO:0000256" key="6">
    <source>
        <dbReference type="ARBA" id="ARBA00022843"/>
    </source>
</evidence>
<organism evidence="12 13">
    <name type="scientific">Monoraphidium neglectum</name>
    <dbReference type="NCBI Taxonomy" id="145388"/>
    <lineage>
        <taxon>Eukaryota</taxon>
        <taxon>Viridiplantae</taxon>
        <taxon>Chlorophyta</taxon>
        <taxon>core chlorophytes</taxon>
        <taxon>Chlorophyceae</taxon>
        <taxon>CS clade</taxon>
        <taxon>Sphaeropleales</taxon>
        <taxon>Selenastraceae</taxon>
        <taxon>Monoraphidium</taxon>
    </lineage>
</organism>
<comment type="subcellular location">
    <subcellularLocation>
        <location evidence="2">Cytoplasm</location>
    </subcellularLocation>
    <subcellularLocation>
        <location evidence="1">Nucleus</location>
    </subcellularLocation>
</comment>
<feature type="compositionally biased region" description="Basic residues" evidence="10">
    <location>
        <begin position="69"/>
        <end position="85"/>
    </location>
</feature>
<evidence type="ECO:0000256" key="8">
    <source>
        <dbReference type="ARBA" id="ARBA00023163"/>
    </source>
</evidence>
<dbReference type="AlphaFoldDB" id="A0A0D2KNH3"/>
<proteinExistence type="predicted"/>
<keyword evidence="5" id="KW-0597">Phosphoprotein</keyword>
<dbReference type="PANTHER" id="PTHR31169">
    <property type="entry name" value="OS05G0300700 PROTEIN"/>
    <property type="match status" value="1"/>
</dbReference>
<evidence type="ECO:0000256" key="4">
    <source>
        <dbReference type="ARBA" id="ARBA00022499"/>
    </source>
</evidence>
<protein>
    <recommendedName>
        <fullName evidence="11">Zinc-finger domain-containing protein</fullName>
    </recommendedName>
</protein>
<dbReference type="KEGG" id="mng:MNEG_10793"/>
<evidence type="ECO:0000256" key="10">
    <source>
        <dbReference type="SAM" id="MobiDB-lite"/>
    </source>
</evidence>
<evidence type="ECO:0000313" key="12">
    <source>
        <dbReference type="EMBL" id="KIY97168.1"/>
    </source>
</evidence>
<dbReference type="Proteomes" id="UP000054498">
    <property type="component" value="Unassembled WGS sequence"/>
</dbReference>
<gene>
    <name evidence="12" type="ORF">MNEG_10793</name>
</gene>
<dbReference type="GO" id="GO:0005737">
    <property type="term" value="C:cytoplasm"/>
    <property type="evidence" value="ECO:0007669"/>
    <property type="project" value="UniProtKB-SubCell"/>
</dbReference>
<dbReference type="EMBL" id="KK102681">
    <property type="protein sequence ID" value="KIY97168.1"/>
    <property type="molecule type" value="Genomic_DNA"/>
</dbReference>
<feature type="domain" description="Zinc-finger" evidence="11">
    <location>
        <begin position="232"/>
        <end position="303"/>
    </location>
</feature>
<dbReference type="Pfam" id="PF10497">
    <property type="entry name" value="zf-4CXXC_R1"/>
    <property type="match status" value="1"/>
</dbReference>
<evidence type="ECO:0000259" key="11">
    <source>
        <dbReference type="Pfam" id="PF10497"/>
    </source>
</evidence>
<keyword evidence="9" id="KW-0539">Nucleus</keyword>
<evidence type="ECO:0000256" key="7">
    <source>
        <dbReference type="ARBA" id="ARBA00023015"/>
    </source>
</evidence>
<dbReference type="InterPro" id="IPR040221">
    <property type="entry name" value="CDCA7/CDA7L"/>
</dbReference>
<dbReference type="GO" id="GO:0006355">
    <property type="term" value="P:regulation of DNA-templated transcription"/>
    <property type="evidence" value="ECO:0007669"/>
    <property type="project" value="InterPro"/>
</dbReference>
<name>A0A0D2KNH3_9CHLO</name>
<evidence type="ECO:0000256" key="5">
    <source>
        <dbReference type="ARBA" id="ARBA00022553"/>
    </source>
</evidence>
<reference evidence="12 13" key="1">
    <citation type="journal article" date="2013" name="BMC Genomics">
        <title>Reconstruction of the lipid metabolism for the microalga Monoraphidium neglectum from its genome sequence reveals characteristics suitable for biofuel production.</title>
        <authorList>
            <person name="Bogen C."/>
            <person name="Al-Dilaimi A."/>
            <person name="Albersmeier A."/>
            <person name="Wichmann J."/>
            <person name="Grundmann M."/>
            <person name="Rupp O."/>
            <person name="Lauersen K.J."/>
            <person name="Blifernez-Klassen O."/>
            <person name="Kalinowski J."/>
            <person name="Goesmann A."/>
            <person name="Mussgnug J.H."/>
            <person name="Kruse O."/>
        </authorList>
    </citation>
    <scope>NUCLEOTIDE SEQUENCE [LARGE SCALE GENOMIC DNA]</scope>
    <source>
        <strain evidence="12 13">SAG 48.87</strain>
    </source>
</reference>
<keyword evidence="7" id="KW-0805">Transcription regulation</keyword>
<sequence>MALDLLQRAAPSRPSPLNKYELERQERIEANRRRMEELGVLETARNLMVTINAAKPQRPFQQRNPRMPRVVRPRKIRRSGRNKGRKGPDYSALNRGEVDPSAGAAAADGDGEGAAAGGAEGEGEGGDAASSDWEGSELDDLLAGITCHFCRQKKLCGEDGCPRCSRRSMSAECIGKSDWAAAAAANAPPPTAQLTGCPRRRLSSLSEAGPCGAAPAASPSYKHARLALPVMTHFRSSRCHGATGRFCRACLLLRYGQTIEEAREQMAAGTWLCPHCYEAEHPADGWMCNSSICMKRRGFKSVAKAFTCSPPGTPCAGPTHRASPCGRLT</sequence>
<keyword evidence="6" id="KW-0832">Ubl conjugation</keyword>
<evidence type="ECO:0000256" key="9">
    <source>
        <dbReference type="ARBA" id="ARBA00023242"/>
    </source>
</evidence>
<dbReference type="OrthoDB" id="298344at2759"/>
<evidence type="ECO:0000313" key="13">
    <source>
        <dbReference type="Proteomes" id="UP000054498"/>
    </source>
</evidence>
<evidence type="ECO:0000256" key="1">
    <source>
        <dbReference type="ARBA" id="ARBA00004123"/>
    </source>
</evidence>
<dbReference type="GO" id="GO:0005634">
    <property type="term" value="C:nucleus"/>
    <property type="evidence" value="ECO:0007669"/>
    <property type="project" value="UniProtKB-SubCell"/>
</dbReference>
<evidence type="ECO:0000256" key="3">
    <source>
        <dbReference type="ARBA" id="ARBA00022490"/>
    </source>
</evidence>
<dbReference type="InterPro" id="IPR018866">
    <property type="entry name" value="Znf-4CXXC_R1"/>
</dbReference>